<evidence type="ECO:0000256" key="1">
    <source>
        <dbReference type="SAM" id="Phobius"/>
    </source>
</evidence>
<evidence type="ECO:0000313" key="2">
    <source>
        <dbReference type="EMBL" id="CAB4756642.1"/>
    </source>
</evidence>
<organism evidence="2">
    <name type="scientific">freshwater metagenome</name>
    <dbReference type="NCBI Taxonomy" id="449393"/>
    <lineage>
        <taxon>unclassified sequences</taxon>
        <taxon>metagenomes</taxon>
        <taxon>ecological metagenomes</taxon>
    </lineage>
</organism>
<gene>
    <name evidence="2" type="ORF">UFOPK2810_01115</name>
</gene>
<protein>
    <submittedName>
        <fullName evidence="2">Unannotated protein</fullName>
    </submittedName>
</protein>
<keyword evidence="1" id="KW-0472">Membrane</keyword>
<keyword evidence="1" id="KW-1133">Transmembrane helix</keyword>
<keyword evidence="1" id="KW-0812">Transmembrane</keyword>
<proteinExistence type="predicted"/>
<dbReference type="AlphaFoldDB" id="A0A6J6UA83"/>
<sequence length="80" mass="8400">MYTAAAILNWVTLAIVIVGSGGFGIIAAAWFIPMTILIHKAAKGPYKHTALGVCTLLFCNLISGILMLVDDSNRAAKPVA</sequence>
<reference evidence="2" key="1">
    <citation type="submission" date="2020-05" db="EMBL/GenBank/DDBJ databases">
        <authorList>
            <person name="Chiriac C."/>
            <person name="Salcher M."/>
            <person name="Ghai R."/>
            <person name="Kavagutti S V."/>
        </authorList>
    </citation>
    <scope>NUCLEOTIDE SEQUENCE</scope>
</reference>
<accession>A0A6J6UA83</accession>
<name>A0A6J6UA83_9ZZZZ</name>
<feature type="transmembrane region" description="Helical" evidence="1">
    <location>
        <begin position="12"/>
        <end position="38"/>
    </location>
</feature>
<feature type="transmembrane region" description="Helical" evidence="1">
    <location>
        <begin position="50"/>
        <end position="69"/>
    </location>
</feature>
<dbReference type="EMBL" id="CAEZYZ010000189">
    <property type="protein sequence ID" value="CAB4756642.1"/>
    <property type="molecule type" value="Genomic_DNA"/>
</dbReference>